<keyword evidence="4" id="KW-0274">FAD</keyword>
<dbReference type="InterPro" id="IPR006094">
    <property type="entry name" value="Oxid_FAD_bind_N"/>
</dbReference>
<comment type="cofactor">
    <cofactor evidence="1">
        <name>FAD</name>
        <dbReference type="ChEBI" id="CHEBI:57692"/>
    </cofactor>
</comment>
<dbReference type="EMBL" id="JAKIXB020000015">
    <property type="protein sequence ID" value="KAL1602085.1"/>
    <property type="molecule type" value="Genomic_DNA"/>
</dbReference>
<dbReference type="Gene3D" id="3.40.462.20">
    <property type="match status" value="1"/>
</dbReference>
<evidence type="ECO:0000259" key="6">
    <source>
        <dbReference type="PROSITE" id="PS51387"/>
    </source>
</evidence>
<accession>A0ABR3RCB1</accession>
<proteinExistence type="inferred from homology"/>
<keyword evidence="8" id="KW-1185">Reference proteome</keyword>
<dbReference type="InterPro" id="IPR050416">
    <property type="entry name" value="FAD-linked_Oxidoreductase"/>
</dbReference>
<evidence type="ECO:0000256" key="5">
    <source>
        <dbReference type="ARBA" id="ARBA00023002"/>
    </source>
</evidence>
<evidence type="ECO:0000256" key="4">
    <source>
        <dbReference type="ARBA" id="ARBA00022827"/>
    </source>
</evidence>
<dbReference type="InterPro" id="IPR012951">
    <property type="entry name" value="BBE"/>
</dbReference>
<dbReference type="PROSITE" id="PS51387">
    <property type="entry name" value="FAD_PCMH"/>
    <property type="match status" value="1"/>
</dbReference>
<gene>
    <name evidence="7" type="ORF">SLS59_005253</name>
</gene>
<organism evidence="7 8">
    <name type="scientific">Nothophoma quercina</name>
    <dbReference type="NCBI Taxonomy" id="749835"/>
    <lineage>
        <taxon>Eukaryota</taxon>
        <taxon>Fungi</taxon>
        <taxon>Dikarya</taxon>
        <taxon>Ascomycota</taxon>
        <taxon>Pezizomycotina</taxon>
        <taxon>Dothideomycetes</taxon>
        <taxon>Pleosporomycetidae</taxon>
        <taxon>Pleosporales</taxon>
        <taxon>Pleosporineae</taxon>
        <taxon>Didymellaceae</taxon>
        <taxon>Nothophoma</taxon>
    </lineage>
</organism>
<evidence type="ECO:0000313" key="8">
    <source>
        <dbReference type="Proteomes" id="UP001521222"/>
    </source>
</evidence>
<dbReference type="Pfam" id="PF01565">
    <property type="entry name" value="FAD_binding_4"/>
    <property type="match status" value="1"/>
</dbReference>
<dbReference type="Gene3D" id="3.30.465.10">
    <property type="match status" value="1"/>
</dbReference>
<keyword evidence="3" id="KW-0285">Flavoprotein</keyword>
<protein>
    <recommendedName>
        <fullName evidence="6">FAD-binding PCMH-type domain-containing protein</fullName>
    </recommendedName>
</protein>
<evidence type="ECO:0000256" key="1">
    <source>
        <dbReference type="ARBA" id="ARBA00001974"/>
    </source>
</evidence>
<comment type="caution">
    <text evidence="7">The sequence shown here is derived from an EMBL/GenBank/DDBJ whole genome shotgun (WGS) entry which is preliminary data.</text>
</comment>
<dbReference type="SUPFAM" id="SSF56176">
    <property type="entry name" value="FAD-binding/transporter-associated domain-like"/>
    <property type="match status" value="1"/>
</dbReference>
<dbReference type="Pfam" id="PF08031">
    <property type="entry name" value="BBE"/>
    <property type="match status" value="1"/>
</dbReference>
<dbReference type="PANTHER" id="PTHR42973:SF39">
    <property type="entry name" value="FAD-BINDING PCMH-TYPE DOMAIN-CONTAINING PROTEIN"/>
    <property type="match status" value="1"/>
</dbReference>
<dbReference type="InterPro" id="IPR006093">
    <property type="entry name" value="Oxy_OxRdtase_FAD_BS"/>
</dbReference>
<dbReference type="PANTHER" id="PTHR42973">
    <property type="entry name" value="BINDING OXIDOREDUCTASE, PUTATIVE (AFU_ORTHOLOGUE AFUA_1G17690)-RELATED"/>
    <property type="match status" value="1"/>
</dbReference>
<evidence type="ECO:0000256" key="2">
    <source>
        <dbReference type="ARBA" id="ARBA00005466"/>
    </source>
</evidence>
<dbReference type="Proteomes" id="UP001521222">
    <property type="component" value="Unassembled WGS sequence"/>
</dbReference>
<dbReference type="PROSITE" id="PS00862">
    <property type="entry name" value="OX2_COVAL_FAD"/>
    <property type="match status" value="1"/>
</dbReference>
<reference evidence="7 8" key="1">
    <citation type="submission" date="2024-02" db="EMBL/GenBank/DDBJ databases">
        <title>De novo assembly and annotation of 12 fungi associated with fruit tree decline syndrome in Ontario, Canada.</title>
        <authorList>
            <person name="Sulman M."/>
            <person name="Ellouze W."/>
            <person name="Ilyukhin E."/>
        </authorList>
    </citation>
    <scope>NUCLEOTIDE SEQUENCE [LARGE SCALE GENOMIC DNA]</scope>
    <source>
        <strain evidence="7 8">M97-236</strain>
    </source>
</reference>
<dbReference type="InterPro" id="IPR016169">
    <property type="entry name" value="FAD-bd_PCMH_sub2"/>
</dbReference>
<name>A0ABR3RCB1_9PLEO</name>
<comment type="similarity">
    <text evidence="2">Belongs to the oxygen-dependent FAD-linked oxidoreductase family.</text>
</comment>
<dbReference type="InterPro" id="IPR036318">
    <property type="entry name" value="FAD-bd_PCMH-like_sf"/>
</dbReference>
<keyword evidence="5" id="KW-0560">Oxidoreductase</keyword>
<evidence type="ECO:0000313" key="7">
    <source>
        <dbReference type="EMBL" id="KAL1602085.1"/>
    </source>
</evidence>
<feature type="domain" description="FAD-binding PCMH-type" evidence="6">
    <location>
        <begin position="37"/>
        <end position="207"/>
    </location>
</feature>
<dbReference type="InterPro" id="IPR016166">
    <property type="entry name" value="FAD-bd_PCMH"/>
</dbReference>
<sequence>MVKADAIHSCLSNGGVRATVSTDETWTNDTASFQFRLPREPVSVAFPQDIEEVALALGCARNASVKVSVVGRGHSFQGYSFGTPGNLVVDLEAFTQLSFDNTTGQLTFEGGANVGPTSKYLWDNHKRHFPHVRGSHVGLAGSSMGGGFGTTSRFLGIPADNLVSVEYMLYNGTVLTAGKGSDLLWAAQGAGPSFGVVLSATTKTYELPHDGAVSYSLALGEVDTDVAAAGLLAIQEWVLSGQAPDELSLRFSLANFASAGFFYGNEKEFDQAFTPLVESLRSVAPAVNLTKTIIPSFWESEVAATGAGMNLPTGGSLGGRASLVQSWTTTNDHPLTSKQAKALLQSYHSLNRTDLTGSGFLDLWGGVSRDIADSDHAFAHGNNLWLVRVDGVASSGLWPSDGVAYMQNLLKPFESSLKKSAPLRSFVNYVNSELSVKEWSSRLYGANFARLQQIKAAVDPAGLFSGYGLAIPTGRKA</sequence>
<evidence type="ECO:0000256" key="3">
    <source>
        <dbReference type="ARBA" id="ARBA00022630"/>
    </source>
</evidence>